<dbReference type="GO" id="GO:0042797">
    <property type="term" value="P:tRNA transcription by RNA polymerase III"/>
    <property type="evidence" value="ECO:0007669"/>
    <property type="project" value="TreeGrafter"/>
</dbReference>
<dbReference type="GO" id="GO:0006362">
    <property type="term" value="P:transcription elongation by RNA polymerase I"/>
    <property type="evidence" value="ECO:0007669"/>
    <property type="project" value="TreeGrafter"/>
</dbReference>
<evidence type="ECO:0000313" key="3">
    <source>
        <dbReference type="EMBL" id="QHS78957.1"/>
    </source>
</evidence>
<dbReference type="GO" id="GO:0006366">
    <property type="term" value="P:transcription by RNA polymerase II"/>
    <property type="evidence" value="ECO:0007669"/>
    <property type="project" value="TreeGrafter"/>
</dbReference>
<feature type="domain" description="RNA polymerase subunit H/Rpb5 C-terminal" evidence="2">
    <location>
        <begin position="132"/>
        <end position="205"/>
    </location>
</feature>
<dbReference type="PANTHER" id="PTHR10535">
    <property type="entry name" value="DNA-DIRECTED RNA POLYMERASES I, II, AND III SUBUNIT RPABC1"/>
    <property type="match status" value="1"/>
</dbReference>
<dbReference type="SUPFAM" id="SSF55287">
    <property type="entry name" value="RPB5-like RNA polymerase subunit"/>
    <property type="match status" value="1"/>
</dbReference>
<dbReference type="GO" id="GO:0003677">
    <property type="term" value="F:DNA binding"/>
    <property type="evidence" value="ECO:0007669"/>
    <property type="project" value="InterPro"/>
</dbReference>
<dbReference type="InterPro" id="IPR014381">
    <property type="entry name" value="Arch_Rpo5/euc_Rpb5"/>
</dbReference>
<dbReference type="Gene3D" id="3.90.940.20">
    <property type="entry name" value="RPB5-like RNA polymerase subunit"/>
    <property type="match status" value="1"/>
</dbReference>
<reference evidence="3" key="1">
    <citation type="journal article" date="2020" name="Nature">
        <title>Giant virus diversity and host interactions through global metagenomics.</title>
        <authorList>
            <person name="Schulz F."/>
            <person name="Roux S."/>
            <person name="Paez-Espino D."/>
            <person name="Jungbluth S."/>
            <person name="Walsh D.A."/>
            <person name="Denef V.J."/>
            <person name="McMahon K.D."/>
            <person name="Konstantinidis K.T."/>
            <person name="Eloe-Fadrosh E.A."/>
            <person name="Kyrpides N.C."/>
            <person name="Woyke T."/>
        </authorList>
    </citation>
    <scope>NUCLEOTIDE SEQUENCE</scope>
    <source>
        <strain evidence="3">GVMAG-S-1035118-87</strain>
    </source>
</reference>
<dbReference type="PANTHER" id="PTHR10535:SF0">
    <property type="entry name" value="DNA-DIRECTED RNA POLYMERASES I, II, AND III SUBUNIT RPABC1"/>
    <property type="match status" value="1"/>
</dbReference>
<dbReference type="GO" id="GO:0005666">
    <property type="term" value="C:RNA polymerase III complex"/>
    <property type="evidence" value="ECO:0007669"/>
    <property type="project" value="TreeGrafter"/>
</dbReference>
<dbReference type="GO" id="GO:0003899">
    <property type="term" value="F:DNA-directed RNA polymerase activity"/>
    <property type="evidence" value="ECO:0007669"/>
    <property type="project" value="InterPro"/>
</dbReference>
<protein>
    <recommendedName>
        <fullName evidence="2">RNA polymerase subunit H/Rpb5 C-terminal domain-containing protein</fullName>
    </recommendedName>
</protein>
<sequence length="206" mass="23484">METISVTHIYSARNNLLAILEETGYDVSEYAHCGIQQVGAMMDQKQLDLLLTHKNGKKIFVKFYLEGRLNVASEACSFYESNEDEPPILTKEDNLMIIVKMDPNDAQIAALNTLWNDSQIYASVINIKRLQFNILKHVQVPKHEILTVEEQAELFKQHNIQTIADLPAISRYDPVALVLCMRPGMICKITRKSKTSVSTFYYRACV</sequence>
<dbReference type="InterPro" id="IPR035913">
    <property type="entry name" value="RPB5-like_sf"/>
</dbReference>
<proteinExistence type="predicted"/>
<evidence type="ECO:0000259" key="2">
    <source>
        <dbReference type="Pfam" id="PF01191"/>
    </source>
</evidence>
<organism evidence="3">
    <name type="scientific">viral metagenome</name>
    <dbReference type="NCBI Taxonomy" id="1070528"/>
    <lineage>
        <taxon>unclassified sequences</taxon>
        <taxon>metagenomes</taxon>
        <taxon>organismal metagenomes</taxon>
    </lineage>
</organism>
<dbReference type="Pfam" id="PF01191">
    <property type="entry name" value="RNA_pol_Rpb5_C"/>
    <property type="match status" value="1"/>
</dbReference>
<accession>A0A6C0AGM2</accession>
<evidence type="ECO:0000256" key="1">
    <source>
        <dbReference type="ARBA" id="ARBA00023163"/>
    </source>
</evidence>
<keyword evidence="1" id="KW-0804">Transcription</keyword>
<dbReference type="PIRSF" id="PIRSF000747">
    <property type="entry name" value="RPB5"/>
    <property type="match status" value="1"/>
</dbReference>
<dbReference type="GO" id="GO:0005736">
    <property type="term" value="C:RNA polymerase I complex"/>
    <property type="evidence" value="ECO:0007669"/>
    <property type="project" value="TreeGrafter"/>
</dbReference>
<dbReference type="GO" id="GO:0005665">
    <property type="term" value="C:RNA polymerase II, core complex"/>
    <property type="evidence" value="ECO:0007669"/>
    <property type="project" value="TreeGrafter"/>
</dbReference>
<name>A0A6C0AGM2_9ZZZZ</name>
<dbReference type="AlphaFoldDB" id="A0A6C0AGM2"/>
<dbReference type="EMBL" id="MN740625">
    <property type="protein sequence ID" value="QHS78957.1"/>
    <property type="molecule type" value="Genomic_DNA"/>
</dbReference>
<dbReference type="InterPro" id="IPR000783">
    <property type="entry name" value="RNA_pol_subH/Rpb5_C"/>
</dbReference>